<organism evidence="1 2">
    <name type="scientific">Stylonychia lemnae</name>
    <name type="common">Ciliate</name>
    <dbReference type="NCBI Taxonomy" id="5949"/>
    <lineage>
        <taxon>Eukaryota</taxon>
        <taxon>Sar</taxon>
        <taxon>Alveolata</taxon>
        <taxon>Ciliophora</taxon>
        <taxon>Intramacronucleata</taxon>
        <taxon>Spirotrichea</taxon>
        <taxon>Stichotrichia</taxon>
        <taxon>Sporadotrichida</taxon>
        <taxon>Oxytrichidae</taxon>
        <taxon>Stylonychinae</taxon>
        <taxon>Stylonychia</taxon>
    </lineage>
</organism>
<dbReference type="InParanoid" id="A0A078AT07"/>
<name>A0A078AT07_STYLE</name>
<evidence type="ECO:0000313" key="1">
    <source>
        <dbReference type="EMBL" id="CDW83983.1"/>
    </source>
</evidence>
<dbReference type="Proteomes" id="UP000039865">
    <property type="component" value="Unassembled WGS sequence"/>
</dbReference>
<keyword evidence="2" id="KW-1185">Reference proteome</keyword>
<protein>
    <submittedName>
        <fullName evidence="1">Uncharacterized protein</fullName>
    </submittedName>
</protein>
<proteinExistence type="predicted"/>
<gene>
    <name evidence="1" type="primary">Contig15936.g16989</name>
    <name evidence="1" type="ORF">STYLEM_13038</name>
</gene>
<accession>A0A078AT07</accession>
<dbReference type="EMBL" id="CCKQ01012369">
    <property type="protein sequence ID" value="CDW83983.1"/>
    <property type="molecule type" value="Genomic_DNA"/>
</dbReference>
<reference evidence="1 2" key="1">
    <citation type="submission" date="2014-06" db="EMBL/GenBank/DDBJ databases">
        <authorList>
            <person name="Swart Estienne"/>
        </authorList>
    </citation>
    <scope>NUCLEOTIDE SEQUENCE [LARGE SCALE GENOMIC DNA]</scope>
    <source>
        <strain evidence="1 2">130c</strain>
    </source>
</reference>
<dbReference type="AlphaFoldDB" id="A0A078AT07"/>
<evidence type="ECO:0000313" key="2">
    <source>
        <dbReference type="Proteomes" id="UP000039865"/>
    </source>
</evidence>
<sequence length="94" mass="10877">MNEIEDEIQIPYSNLKNLGKVLSTNYDDLDEALDVVHDIQIDINGLDFPEISFEQLEDEITVTAKPNAFSFMNTPGKYITRFIYLEIVQCLLYQ</sequence>